<dbReference type="STRING" id="767519.SAMN05216559_3636"/>
<dbReference type="RefSeq" id="WP_089818361.1">
    <property type="nucleotide sequence ID" value="NZ_FOZK01000004.1"/>
</dbReference>
<dbReference type="InterPro" id="IPR058597">
    <property type="entry name" value="PrgI-like_dom"/>
</dbReference>
<evidence type="ECO:0008006" key="7">
    <source>
        <dbReference type="Google" id="ProtNLM"/>
    </source>
</evidence>
<feature type="domain" description="PrgI-like" evidence="3">
    <location>
        <begin position="25"/>
        <end position="101"/>
    </location>
</feature>
<sequence length="1031" mass="115590">MPQTDSRDPTQLIPPSVNTHIEWYRGVTTQDLLLFVPAGLLAVVALGALYLGATTLAWVAGLLALASAFLAMVGKLTTKWYTSPRERVRDGLSYVRRQRRYPWGPDETVDVHGVRRLDDGIAEMQDGRLVGLVRVDPTNTAMMEQSTKEQLASQLGSVVDEEIKAFDFKLFATTTETDPERLTSEFASRRDGDLDDLDDDRDVALRKRTHLADLVAWRADNHSVWEATDWTFYVAVPVSPSVLRHDVSMWKLLLPFANPENERSDGELEGELRQRIDQVVNGLAGIDGLDAERVAAEEQADLLARFWTDREITDDLRDSLDREESRDNAAVTPAEQAFRPSHLDEHQGFVELNGEYVRTFWIASWPVEPQGLFLQNLVSLRGVDVDLCIHVRSEDKKRKITQLEHQIADIQSEGMERERNADVSAVDVDRDVDAHITYRELLQETPTQPWQISGYVTVRADSRDAAERAEGAVEGFASVDAAQRVALDDAADKVRDRAEANPADLTVIPPSKNQLAALRASSPVGRDHYQEQTVEDKTRSVPGGAIGAMFPFGHVTIEEEGGMEWGRNEQNGTAIKADPFDRGVAPHMMTIGQSRSGKTYGCSKAAARWFMESDEHTLIVCDTQAGFEGLTEQLGGRHYVVDGSKTINPLDIQPVPEYVRESVGQVNPYQMKVNEATQFFAGVLKSQGVDPGSYTSTIEEGLEETYARFDIYPEDLDSHANESPTVADFLETLEDILEHPGEYTHTNHEREIERKVARVSDLLDKLSGFKPSGKYSYLVGQTEESLTDSDLDMAYLDLRQFRGSSDAEKSVMLQLMLGQVYEKVKRSRQKVVFLIDEAHVLLHSERMVTWLQKAAREWARYDAALWFVSQSPREFLSSMQGHGAAEESHRRTIVDQCSTIQCYRTPSVEPEILRELGLNSTQIQFVKRKATPGKAAAGHSECLIKLDDYQSWIPTYVEASPFEDTVLQYSRREHGDYSEYVEHVLGGDSEGSPTVTGTNDRIPDQRQHTSNGKSDTERRGPESDSRNPTQP</sequence>
<keyword evidence="6" id="KW-1185">Reference proteome</keyword>
<accession>A0A1I6M2T5</accession>
<dbReference type="Pfam" id="PF26592">
    <property type="entry name" value="PrgI_like"/>
    <property type="match status" value="1"/>
</dbReference>
<feature type="transmembrane region" description="Helical" evidence="2">
    <location>
        <begin position="32"/>
        <end position="51"/>
    </location>
</feature>
<evidence type="ECO:0000313" key="6">
    <source>
        <dbReference type="Proteomes" id="UP000199062"/>
    </source>
</evidence>
<dbReference type="OrthoDB" id="308309at2157"/>
<dbReference type="PANTHER" id="PTHR30121">
    <property type="entry name" value="UNCHARACTERIZED PROTEIN YJGR-RELATED"/>
    <property type="match status" value="1"/>
</dbReference>
<keyword evidence="2" id="KW-1133">Transmembrane helix</keyword>
<name>A0A1I6M2T5_9EURY</name>
<dbReference type="PANTHER" id="PTHR30121:SF6">
    <property type="entry name" value="SLR6007 PROTEIN"/>
    <property type="match status" value="1"/>
</dbReference>
<dbReference type="InterPro" id="IPR058596">
    <property type="entry name" value="TraC-like_dom"/>
</dbReference>
<dbReference type="AlphaFoldDB" id="A0A1I6M2T5"/>
<feature type="compositionally biased region" description="Basic and acidic residues" evidence="1">
    <location>
        <begin position="1014"/>
        <end position="1025"/>
    </location>
</feature>
<evidence type="ECO:0000259" key="4">
    <source>
        <dbReference type="Pfam" id="PF26593"/>
    </source>
</evidence>
<proteinExistence type="predicted"/>
<feature type="domain" description="TraC-like" evidence="4">
    <location>
        <begin position="118"/>
        <end position="308"/>
    </location>
</feature>
<gene>
    <name evidence="5" type="ORF">SAMN05216559_3636</name>
</gene>
<reference evidence="5 6" key="1">
    <citation type="submission" date="2016-10" db="EMBL/GenBank/DDBJ databases">
        <authorList>
            <person name="de Groot N.N."/>
        </authorList>
    </citation>
    <scope>NUCLEOTIDE SEQUENCE [LARGE SCALE GENOMIC DNA]</scope>
    <source>
        <strain evidence="5 6">CGMCC 1.10457</strain>
    </source>
</reference>
<organism evidence="5 6">
    <name type="scientific">Halomicrobium zhouii</name>
    <dbReference type="NCBI Taxonomy" id="767519"/>
    <lineage>
        <taxon>Archaea</taxon>
        <taxon>Methanobacteriati</taxon>
        <taxon>Methanobacteriota</taxon>
        <taxon>Stenosarchaea group</taxon>
        <taxon>Halobacteria</taxon>
        <taxon>Halobacteriales</taxon>
        <taxon>Haloarculaceae</taxon>
        <taxon>Halomicrobium</taxon>
    </lineage>
</organism>
<dbReference type="Gene3D" id="3.40.50.300">
    <property type="entry name" value="P-loop containing nucleotide triphosphate hydrolases"/>
    <property type="match status" value="2"/>
</dbReference>
<keyword evidence="2" id="KW-0472">Membrane</keyword>
<evidence type="ECO:0000256" key="2">
    <source>
        <dbReference type="SAM" id="Phobius"/>
    </source>
</evidence>
<feature type="region of interest" description="Disordered" evidence="1">
    <location>
        <begin position="522"/>
        <end position="542"/>
    </location>
</feature>
<dbReference type="InterPro" id="IPR027417">
    <property type="entry name" value="P-loop_NTPase"/>
</dbReference>
<dbReference type="EMBL" id="FOZK01000004">
    <property type="protein sequence ID" value="SFS09991.1"/>
    <property type="molecule type" value="Genomic_DNA"/>
</dbReference>
<evidence type="ECO:0000256" key="1">
    <source>
        <dbReference type="SAM" id="MobiDB-lite"/>
    </source>
</evidence>
<dbReference type="Pfam" id="PF26593">
    <property type="entry name" value="TraC-like"/>
    <property type="match status" value="1"/>
</dbReference>
<feature type="compositionally biased region" description="Basic and acidic residues" evidence="1">
    <location>
        <begin position="525"/>
        <end position="539"/>
    </location>
</feature>
<evidence type="ECO:0000313" key="5">
    <source>
        <dbReference type="EMBL" id="SFS09991.1"/>
    </source>
</evidence>
<dbReference type="Proteomes" id="UP000199062">
    <property type="component" value="Unassembled WGS sequence"/>
</dbReference>
<evidence type="ECO:0000259" key="3">
    <source>
        <dbReference type="Pfam" id="PF26592"/>
    </source>
</evidence>
<feature type="region of interest" description="Disordered" evidence="1">
    <location>
        <begin position="984"/>
        <end position="1031"/>
    </location>
</feature>
<feature type="transmembrane region" description="Helical" evidence="2">
    <location>
        <begin position="57"/>
        <end position="77"/>
    </location>
</feature>
<protein>
    <recommendedName>
        <fullName evidence="7">Type IV secretory pathway, VirB4 component</fullName>
    </recommendedName>
</protein>
<dbReference type="SUPFAM" id="SSF52540">
    <property type="entry name" value="P-loop containing nucleoside triphosphate hydrolases"/>
    <property type="match status" value="1"/>
</dbReference>
<keyword evidence="2" id="KW-0812">Transmembrane</keyword>
<dbReference type="InterPro" id="IPR051162">
    <property type="entry name" value="T4SS_component"/>
</dbReference>